<dbReference type="Proteomes" id="UP000053259">
    <property type="component" value="Unassembled WGS sequence"/>
</dbReference>
<dbReference type="HOGENOM" id="CLU_007884_0_1_1"/>
<dbReference type="InterPro" id="IPR006076">
    <property type="entry name" value="FAD-dep_OxRdtase"/>
</dbReference>
<dbReference type="RefSeq" id="XP_016218271.1">
    <property type="nucleotide sequence ID" value="XM_016354176.1"/>
</dbReference>
<dbReference type="SUPFAM" id="SSF51905">
    <property type="entry name" value="FAD/NAD(P)-binding domain"/>
    <property type="match status" value="1"/>
</dbReference>
<evidence type="ECO:0000256" key="4">
    <source>
        <dbReference type="ARBA" id="ARBA00022827"/>
    </source>
</evidence>
<evidence type="ECO:0000259" key="6">
    <source>
        <dbReference type="Pfam" id="PF01266"/>
    </source>
</evidence>
<evidence type="ECO:0000256" key="1">
    <source>
        <dbReference type="ARBA" id="ARBA00001974"/>
    </source>
</evidence>
<dbReference type="EMBL" id="KN847531">
    <property type="protein sequence ID" value="KIW08402.1"/>
    <property type="molecule type" value="Genomic_DNA"/>
</dbReference>
<proteinExistence type="inferred from homology"/>
<dbReference type="GO" id="GO:0004657">
    <property type="term" value="F:proline dehydrogenase activity"/>
    <property type="evidence" value="ECO:0007669"/>
    <property type="project" value="TreeGrafter"/>
</dbReference>
<dbReference type="PANTHER" id="PTHR10961">
    <property type="entry name" value="PEROXISOMAL SARCOSINE OXIDASE"/>
    <property type="match status" value="1"/>
</dbReference>
<sequence length="478" mass="51493">MSSNPSATPDQKVPSSILIIGSGVFGLSTADALCRRPEYADTKIVVVDRLPFPAPDGASIDTSRIVRADYANAAYAALGLEAQKHWRGEWGADNRYHEVGLCLTADAGQSEYVEKSLENVRALEFIEKTPALAEPKPNGKAIESFSSHEELTAVTGTGGASGTMGYINRRSGWADAESSLRWLRKRVMAYKRVGFLSVGVEKLVFDPETGTVAGVELCDGNYLSADLIVLAAGAWSGSLIDLTGRVTATGQVLGYIEVTKQEAEALSQTPVQLNMSSGVFAIPPPHPEKIPQPPSQMGKGTLYLKIARHAWGYTNPTAIPHPEDASAGELTVSLPHTKPDAAKASQPIPKEGEDDLRAFLQAIIPPSSPLADIADRPFAFTRICHYADTPDGDFLIDYHPKYAKSLFIATGGSGHGFKFLPVIGDKIVDCMQGNRPSEFTNKWAWKEAAMDEWSLDGSRSGSRGLILKDELTKSGLEY</sequence>
<evidence type="ECO:0000256" key="3">
    <source>
        <dbReference type="ARBA" id="ARBA00022630"/>
    </source>
</evidence>
<keyword evidence="5" id="KW-0560">Oxidoreductase</keyword>
<dbReference type="Gene3D" id="3.30.9.10">
    <property type="entry name" value="D-Amino Acid Oxidase, subunit A, domain 2"/>
    <property type="match status" value="1"/>
</dbReference>
<dbReference type="GO" id="GO:0050660">
    <property type="term" value="F:flavin adenine dinucleotide binding"/>
    <property type="evidence" value="ECO:0007669"/>
    <property type="project" value="InterPro"/>
</dbReference>
<comment type="similarity">
    <text evidence="2">Belongs to the MSOX/MTOX family.</text>
</comment>
<dbReference type="OrthoDB" id="2219495at2759"/>
<dbReference type="VEuPathDB" id="FungiDB:PV09_01313"/>
<dbReference type="Gene3D" id="3.50.50.60">
    <property type="entry name" value="FAD/NAD(P)-binding domain"/>
    <property type="match status" value="1"/>
</dbReference>
<dbReference type="STRING" id="253628.A0A0D1Z617"/>
<name>A0A0D1Z617_9PEZI</name>
<evidence type="ECO:0000313" key="7">
    <source>
        <dbReference type="EMBL" id="KIW08402.1"/>
    </source>
</evidence>
<comment type="cofactor">
    <cofactor evidence="1">
        <name>FAD</name>
        <dbReference type="ChEBI" id="CHEBI:57692"/>
    </cofactor>
</comment>
<feature type="domain" description="FAD dependent oxidoreductase" evidence="6">
    <location>
        <begin position="17"/>
        <end position="428"/>
    </location>
</feature>
<gene>
    <name evidence="7" type="ORF">PV09_01313</name>
</gene>
<evidence type="ECO:0000313" key="8">
    <source>
        <dbReference type="Proteomes" id="UP000053259"/>
    </source>
</evidence>
<dbReference type="RefSeq" id="XP_016218270.1">
    <property type="nucleotide sequence ID" value="XM_016354175.1"/>
</dbReference>
<dbReference type="GO" id="GO:0050031">
    <property type="term" value="F:L-pipecolate oxidase activity"/>
    <property type="evidence" value="ECO:0007669"/>
    <property type="project" value="TreeGrafter"/>
</dbReference>
<protein>
    <recommendedName>
        <fullName evidence="6">FAD dependent oxidoreductase domain-containing protein</fullName>
    </recommendedName>
</protein>
<organism evidence="7 8">
    <name type="scientific">Verruconis gallopava</name>
    <dbReference type="NCBI Taxonomy" id="253628"/>
    <lineage>
        <taxon>Eukaryota</taxon>
        <taxon>Fungi</taxon>
        <taxon>Dikarya</taxon>
        <taxon>Ascomycota</taxon>
        <taxon>Pezizomycotina</taxon>
        <taxon>Dothideomycetes</taxon>
        <taxon>Pleosporomycetidae</taxon>
        <taxon>Venturiales</taxon>
        <taxon>Sympoventuriaceae</taxon>
        <taxon>Verruconis</taxon>
    </lineage>
</organism>
<evidence type="ECO:0000256" key="5">
    <source>
        <dbReference type="ARBA" id="ARBA00023002"/>
    </source>
</evidence>
<keyword evidence="3" id="KW-0285">Flavoprotein</keyword>
<dbReference type="InterPro" id="IPR045170">
    <property type="entry name" value="MTOX"/>
</dbReference>
<dbReference type="InterPro" id="IPR036188">
    <property type="entry name" value="FAD/NAD-bd_sf"/>
</dbReference>
<keyword evidence="4" id="KW-0274">FAD</keyword>
<keyword evidence="8" id="KW-1185">Reference proteome</keyword>
<evidence type="ECO:0000256" key="2">
    <source>
        <dbReference type="ARBA" id="ARBA00010989"/>
    </source>
</evidence>
<dbReference type="PANTHER" id="PTHR10961:SF46">
    <property type="entry name" value="PEROXISOMAL SARCOSINE OXIDASE"/>
    <property type="match status" value="1"/>
</dbReference>
<accession>A0A0D1Z617</accession>
<dbReference type="GO" id="GO:0008115">
    <property type="term" value="F:sarcosine oxidase activity"/>
    <property type="evidence" value="ECO:0007669"/>
    <property type="project" value="TreeGrafter"/>
</dbReference>
<dbReference type="SMR" id="A0A0D1Z617"/>
<dbReference type="Pfam" id="PF01266">
    <property type="entry name" value="DAO"/>
    <property type="match status" value="1"/>
</dbReference>
<dbReference type="AlphaFoldDB" id="A0A0D1Z617"/>
<dbReference type="GeneID" id="27309286"/>
<reference evidence="7 8" key="1">
    <citation type="submission" date="2015-01" db="EMBL/GenBank/DDBJ databases">
        <title>The Genome Sequence of Ochroconis gallopava CBS43764.</title>
        <authorList>
            <consortium name="The Broad Institute Genomics Platform"/>
            <person name="Cuomo C."/>
            <person name="de Hoog S."/>
            <person name="Gorbushina A."/>
            <person name="Stielow B."/>
            <person name="Teixiera M."/>
            <person name="Abouelleil A."/>
            <person name="Chapman S.B."/>
            <person name="Priest M."/>
            <person name="Young S.K."/>
            <person name="Wortman J."/>
            <person name="Nusbaum C."/>
            <person name="Birren B."/>
        </authorList>
    </citation>
    <scope>NUCLEOTIDE SEQUENCE [LARGE SCALE GENOMIC DNA]</scope>
    <source>
        <strain evidence="7 8">CBS 43764</strain>
    </source>
</reference>
<dbReference type="EMBL" id="KN847531">
    <property type="protein sequence ID" value="KIW08401.1"/>
    <property type="molecule type" value="Genomic_DNA"/>
</dbReference>